<dbReference type="SUPFAM" id="SSF103473">
    <property type="entry name" value="MFS general substrate transporter"/>
    <property type="match status" value="1"/>
</dbReference>
<evidence type="ECO:0000256" key="1">
    <source>
        <dbReference type="ARBA" id="ARBA00004141"/>
    </source>
</evidence>
<evidence type="ECO:0000313" key="4">
    <source>
        <dbReference type="EMBL" id="VDN94273.1"/>
    </source>
</evidence>
<feature type="transmembrane region" description="Helical" evidence="2">
    <location>
        <begin position="398"/>
        <end position="419"/>
    </location>
</feature>
<feature type="transmembrane region" description="Helical" evidence="2">
    <location>
        <begin position="431"/>
        <end position="456"/>
    </location>
</feature>
<accession>A0A0N4TW59</accession>
<dbReference type="Gene3D" id="1.20.1250.20">
    <property type="entry name" value="MFS general substrate transporter like domains"/>
    <property type="match status" value="2"/>
</dbReference>
<dbReference type="WBParaSite" id="BPAG_0001315901-mRNA-1">
    <property type="protein sequence ID" value="BPAG_0001315901-mRNA-1"/>
    <property type="gene ID" value="BPAG_0001315901"/>
</dbReference>
<evidence type="ECO:0000256" key="2">
    <source>
        <dbReference type="SAM" id="Phobius"/>
    </source>
</evidence>
<sequence>MAKSDEQNVIMMGAINQNANDLSGTTSNSSSRIRGIRYIILVSTLLCLASIMSNIVTFNFTVLCISPQYGKELSHANQANDQRCTRVTLDESNYRESARNASHEGYSKDDRTIIFSSTAVGALLTVIFVTQALQYFGLRIIFFVSGMLTAITTMLVPLAVAQNGIVYFVILRVCQGISFTICMPTTGAVTSTWASLKQNGLFISTLSSFSQLAAVFTMATSGKLCTSSFGWPAVYYLHAGISFIAFAVWVLLYRNQPAEHPLVNEIELEEINRGRSTATMLSAAKKHQKIPYLAILATPAIWGIWAAAIGDLMTLQLIHTFSPQYIREILGYSVEHTGFSAALPVLVQFLFKIFAGYSSDKLHILSETAKLRLYNSIALGISAFFLIILAFLPQGYPLTGVILLTLATSMYGFNGAGFNKCATLVSRQYSAFVLGHIQILWCIAMLLSPILVNALIGEGTIYDWRFIFLLHAFFSLITNVYFCFVAASDAAWWTDDERVKACMRSGDSFWWWKGEPQKI</sequence>
<feature type="transmembrane region" description="Helical" evidence="2">
    <location>
        <begin position="140"/>
        <end position="159"/>
    </location>
</feature>
<name>A0A0N4TW59_BRUPA</name>
<feature type="domain" description="Major facilitator superfamily (MFS) profile" evidence="3">
    <location>
        <begin position="45"/>
        <end position="490"/>
    </location>
</feature>
<comment type="subcellular location">
    <subcellularLocation>
        <location evidence="1">Membrane</location>
        <topology evidence="1">Multi-pass membrane protein</topology>
    </subcellularLocation>
</comment>
<proteinExistence type="predicted"/>
<feature type="transmembrane region" description="Helical" evidence="2">
    <location>
        <begin position="372"/>
        <end position="392"/>
    </location>
</feature>
<evidence type="ECO:0000259" key="3">
    <source>
        <dbReference type="PROSITE" id="PS50850"/>
    </source>
</evidence>
<dbReference type="PROSITE" id="PS50850">
    <property type="entry name" value="MFS"/>
    <property type="match status" value="1"/>
</dbReference>
<gene>
    <name evidence="4" type="ORF">BPAG_LOCUS13087</name>
</gene>
<dbReference type="EMBL" id="UZAD01013351">
    <property type="protein sequence ID" value="VDN94273.1"/>
    <property type="molecule type" value="Genomic_DNA"/>
</dbReference>
<dbReference type="InterPro" id="IPR020846">
    <property type="entry name" value="MFS_dom"/>
</dbReference>
<reference evidence="6" key="1">
    <citation type="submission" date="2017-02" db="UniProtKB">
        <authorList>
            <consortium name="WormBaseParasite"/>
        </authorList>
    </citation>
    <scope>IDENTIFICATION</scope>
</reference>
<keyword evidence="2" id="KW-1133">Transmembrane helix</keyword>
<protein>
    <submittedName>
        <fullName evidence="6">MFS domain-containing protein</fullName>
    </submittedName>
</protein>
<feature type="transmembrane region" description="Helical" evidence="2">
    <location>
        <begin position="38"/>
        <end position="60"/>
    </location>
</feature>
<evidence type="ECO:0000313" key="5">
    <source>
        <dbReference type="Proteomes" id="UP000278627"/>
    </source>
</evidence>
<feature type="transmembrane region" description="Helical" evidence="2">
    <location>
        <begin position="290"/>
        <end position="309"/>
    </location>
</feature>
<keyword evidence="2" id="KW-0812">Transmembrane</keyword>
<dbReference type="STRING" id="6280.A0A0N4TW59"/>
<dbReference type="Proteomes" id="UP000278627">
    <property type="component" value="Unassembled WGS sequence"/>
</dbReference>
<dbReference type="AlphaFoldDB" id="A0A0N4TW59"/>
<feature type="transmembrane region" description="Helical" evidence="2">
    <location>
        <begin position="113"/>
        <end position="133"/>
    </location>
</feature>
<dbReference type="InterPro" id="IPR011701">
    <property type="entry name" value="MFS"/>
</dbReference>
<feature type="transmembrane region" description="Helical" evidence="2">
    <location>
        <begin position="201"/>
        <end position="221"/>
    </location>
</feature>
<dbReference type="InterPro" id="IPR036259">
    <property type="entry name" value="MFS_trans_sf"/>
</dbReference>
<keyword evidence="5" id="KW-1185">Reference proteome</keyword>
<organism evidence="6">
    <name type="scientific">Brugia pahangi</name>
    <name type="common">Filarial nematode worm</name>
    <dbReference type="NCBI Taxonomy" id="6280"/>
    <lineage>
        <taxon>Eukaryota</taxon>
        <taxon>Metazoa</taxon>
        <taxon>Ecdysozoa</taxon>
        <taxon>Nematoda</taxon>
        <taxon>Chromadorea</taxon>
        <taxon>Rhabditida</taxon>
        <taxon>Spirurina</taxon>
        <taxon>Spiruromorpha</taxon>
        <taxon>Filarioidea</taxon>
        <taxon>Onchocercidae</taxon>
        <taxon>Brugia</taxon>
    </lineage>
</organism>
<dbReference type="GO" id="GO:0016020">
    <property type="term" value="C:membrane"/>
    <property type="evidence" value="ECO:0007669"/>
    <property type="project" value="UniProtKB-SubCell"/>
</dbReference>
<feature type="transmembrane region" description="Helical" evidence="2">
    <location>
        <begin position="165"/>
        <end position="189"/>
    </location>
</feature>
<dbReference type="Pfam" id="PF07690">
    <property type="entry name" value="MFS_1"/>
    <property type="match status" value="1"/>
</dbReference>
<keyword evidence="2" id="KW-0472">Membrane</keyword>
<feature type="transmembrane region" description="Helical" evidence="2">
    <location>
        <begin position="329"/>
        <end position="351"/>
    </location>
</feature>
<dbReference type="PANTHER" id="PTHR45757">
    <property type="entry name" value="PROTEIN CBG23364-RELATED"/>
    <property type="match status" value="1"/>
</dbReference>
<dbReference type="PANTHER" id="PTHR45757:SF33">
    <property type="entry name" value="MAJOR FACILITATOR SUPERFAMILY (MFS) PROFILE DOMAIN-CONTAINING PROTEIN"/>
    <property type="match status" value="1"/>
</dbReference>
<feature type="transmembrane region" description="Helical" evidence="2">
    <location>
        <begin position="468"/>
        <end position="494"/>
    </location>
</feature>
<reference evidence="4 5" key="2">
    <citation type="submission" date="2018-11" db="EMBL/GenBank/DDBJ databases">
        <authorList>
            <consortium name="Pathogen Informatics"/>
        </authorList>
    </citation>
    <scope>NUCLEOTIDE SEQUENCE [LARGE SCALE GENOMIC DNA]</scope>
</reference>
<dbReference type="GO" id="GO:0022857">
    <property type="term" value="F:transmembrane transporter activity"/>
    <property type="evidence" value="ECO:0007669"/>
    <property type="project" value="InterPro"/>
</dbReference>
<feature type="transmembrane region" description="Helical" evidence="2">
    <location>
        <begin position="233"/>
        <end position="252"/>
    </location>
</feature>
<evidence type="ECO:0000313" key="6">
    <source>
        <dbReference type="WBParaSite" id="BPAG_0001315901-mRNA-1"/>
    </source>
</evidence>